<reference evidence="3 4" key="1">
    <citation type="submission" date="2024-02" db="EMBL/GenBank/DDBJ databases">
        <authorList>
            <person name="Chen Y."/>
            <person name="Shah S."/>
            <person name="Dougan E. K."/>
            <person name="Thang M."/>
            <person name="Chan C."/>
        </authorList>
    </citation>
    <scope>NUCLEOTIDE SEQUENCE [LARGE SCALE GENOMIC DNA]</scope>
</reference>
<feature type="transmembrane region" description="Helical" evidence="2">
    <location>
        <begin position="583"/>
        <end position="599"/>
    </location>
</feature>
<dbReference type="EMBL" id="CAXAMM010004792">
    <property type="protein sequence ID" value="CAK9004952.1"/>
    <property type="molecule type" value="Genomic_DNA"/>
</dbReference>
<keyword evidence="4" id="KW-1185">Reference proteome</keyword>
<feature type="transmembrane region" description="Helical" evidence="2">
    <location>
        <begin position="181"/>
        <end position="202"/>
    </location>
</feature>
<dbReference type="Proteomes" id="UP001642464">
    <property type="component" value="Unassembled WGS sequence"/>
</dbReference>
<organism evidence="3 4">
    <name type="scientific">Durusdinium trenchii</name>
    <dbReference type="NCBI Taxonomy" id="1381693"/>
    <lineage>
        <taxon>Eukaryota</taxon>
        <taxon>Sar</taxon>
        <taxon>Alveolata</taxon>
        <taxon>Dinophyceae</taxon>
        <taxon>Suessiales</taxon>
        <taxon>Symbiodiniaceae</taxon>
        <taxon>Durusdinium</taxon>
    </lineage>
</organism>
<evidence type="ECO:0000256" key="1">
    <source>
        <dbReference type="SAM" id="MobiDB-lite"/>
    </source>
</evidence>
<gene>
    <name evidence="3" type="ORF">SCF082_LOCUS8394</name>
</gene>
<dbReference type="SUPFAM" id="SSF103473">
    <property type="entry name" value="MFS general substrate transporter"/>
    <property type="match status" value="1"/>
</dbReference>
<accession>A0ABP0IQT0</accession>
<feature type="transmembrane region" description="Helical" evidence="2">
    <location>
        <begin position="120"/>
        <end position="141"/>
    </location>
</feature>
<name>A0ABP0IQT0_9DINO</name>
<evidence type="ECO:0000313" key="3">
    <source>
        <dbReference type="EMBL" id="CAK9004952.1"/>
    </source>
</evidence>
<feature type="region of interest" description="Disordered" evidence="1">
    <location>
        <begin position="220"/>
        <end position="240"/>
    </location>
</feature>
<comment type="caution">
    <text evidence="3">The sequence shown here is derived from an EMBL/GenBank/DDBJ whole genome shotgun (WGS) entry which is preliminary data.</text>
</comment>
<feature type="compositionally biased region" description="Low complexity" evidence="1">
    <location>
        <begin position="356"/>
        <end position="372"/>
    </location>
</feature>
<evidence type="ECO:0000256" key="2">
    <source>
        <dbReference type="SAM" id="Phobius"/>
    </source>
</evidence>
<keyword evidence="2" id="KW-1133">Transmembrane helix</keyword>
<protein>
    <recommendedName>
        <fullName evidence="5">Solute carrier family 40 protein</fullName>
    </recommendedName>
</protein>
<dbReference type="InterPro" id="IPR036259">
    <property type="entry name" value="MFS_trans_sf"/>
</dbReference>
<proteinExistence type="predicted"/>
<evidence type="ECO:0000313" key="4">
    <source>
        <dbReference type="Proteomes" id="UP001642464"/>
    </source>
</evidence>
<keyword evidence="2" id="KW-0812">Transmembrane</keyword>
<keyword evidence="2" id="KW-0472">Membrane</keyword>
<evidence type="ECO:0008006" key="5">
    <source>
        <dbReference type="Google" id="ProtNLM"/>
    </source>
</evidence>
<feature type="region of interest" description="Disordered" evidence="1">
    <location>
        <begin position="253"/>
        <end position="384"/>
    </location>
</feature>
<feature type="transmembrane region" description="Helical" evidence="2">
    <location>
        <begin position="86"/>
        <end position="108"/>
    </location>
</feature>
<feature type="transmembrane region" description="Helical" evidence="2">
    <location>
        <begin position="27"/>
        <end position="46"/>
    </location>
</feature>
<sequence length="722" mass="79836">MAEKEENEEDLDFDDDFDDEEDLGWSFNYFLVCILLPAFNGFINGYSWSGLSLHYVEMGWPLTNVGWPCMIGFALRLVFQQVQMRAGFWVSVPLAIVHLGTAIVGTIYTTEEWAVALEIAVMQGVDPSITVEGIAFDVFGLSEELARQASSTVLAVFTIAVASAVTIGGIIYDGFGWKGMSVFHVICQSGMLLLFATQPVVWRSFREFFFKASSEDEEESDMEAALPVVPTEPSGSTKDDLQLEDITEHDLTLPGAAKDEAPVQSVDPGADDQKATSKRETQASSIGRETTTSVVVQDRKTQALQQNRGRKTQDSQGSHGRKTQDSQGSRGRKTQDSQGSRGRKTQDSQGSRGEGTRATRASRASRASNATRKTQLTRVTGMTHGTVLTGKTAHTIRTALTARSHMTKGTSKTQGTVLSRMTALASLKEGDDFQYHFGTHNALRPTIAQRAGALLNEEEEEEFEDEYGDELKPKGIPKDIRIPSFLIVLCCFNNTAAYVMEFATFAIFFKEFHKWEAATWASLAQTSGDLVAAVMMKVLRNDVDEAENVGWLRRITMQPYNLACLLFCWTLCNLGMISPLLPVAVTAQIIMGTVFVYTMKMSTDLNLFYSMGDTAVFLKLQVNCKNAEAIGGCIFSFLGPFLFEHVSAFFPFMVSTFLSALIFIVFSAGFCQRLGCEEIESAESKRSRRLGLRRVSHWSVVSRKNTVVLPNEQDDAEEEDDS</sequence>
<feature type="transmembrane region" description="Helical" evidence="2">
    <location>
        <begin position="649"/>
        <end position="671"/>
    </location>
</feature>
<feature type="transmembrane region" description="Helical" evidence="2">
    <location>
        <begin position="153"/>
        <end position="175"/>
    </location>
</feature>
<feature type="compositionally biased region" description="Polar residues" evidence="1">
    <location>
        <begin position="282"/>
        <end position="295"/>
    </location>
</feature>
<feature type="transmembrane region" description="Helical" evidence="2">
    <location>
        <begin position="58"/>
        <end position="79"/>
    </location>
</feature>
<feature type="compositionally biased region" description="Basic and acidic residues" evidence="1">
    <location>
        <begin position="271"/>
        <end position="281"/>
    </location>
</feature>